<proteinExistence type="predicted"/>
<protein>
    <submittedName>
        <fullName evidence="1">Uncharacterized protein</fullName>
    </submittedName>
</protein>
<dbReference type="Proteomes" id="UP000092462">
    <property type="component" value="Unassembled WGS sequence"/>
</dbReference>
<evidence type="ECO:0000313" key="2">
    <source>
        <dbReference type="Proteomes" id="UP000092462"/>
    </source>
</evidence>
<name>A0A240SZ07_PHLPP</name>
<sequence length="106" mass="12291">MSICIRLNSACRNLFPIPTSLFRRLIVNVLALLFHSFTGRIRDYYSSCLVSNPRPHSHRATALSTDPLRPTRRSTRNFNQILERRLHLDLLKNEHIGLNLLRTIGL</sequence>
<dbReference type="EMBL" id="AJVK01011691">
    <property type="status" value="NOT_ANNOTATED_CDS"/>
    <property type="molecule type" value="Genomic_DNA"/>
</dbReference>
<reference evidence="1" key="1">
    <citation type="submission" date="2022-08" db="UniProtKB">
        <authorList>
            <consortium name="EnsemblMetazoa"/>
        </authorList>
    </citation>
    <scope>IDENTIFICATION</scope>
    <source>
        <strain evidence="1">Israel</strain>
    </source>
</reference>
<organism evidence="1 2">
    <name type="scientific">Phlebotomus papatasi</name>
    <name type="common">Sandfly</name>
    <dbReference type="NCBI Taxonomy" id="29031"/>
    <lineage>
        <taxon>Eukaryota</taxon>
        <taxon>Metazoa</taxon>
        <taxon>Ecdysozoa</taxon>
        <taxon>Arthropoda</taxon>
        <taxon>Hexapoda</taxon>
        <taxon>Insecta</taxon>
        <taxon>Pterygota</taxon>
        <taxon>Neoptera</taxon>
        <taxon>Endopterygota</taxon>
        <taxon>Diptera</taxon>
        <taxon>Nematocera</taxon>
        <taxon>Psychodoidea</taxon>
        <taxon>Psychodidae</taxon>
        <taxon>Phlebotomus</taxon>
        <taxon>Phlebotomus</taxon>
    </lineage>
</organism>
<dbReference type="EnsemblMetazoa" id="PPAI013113-RA">
    <property type="protein sequence ID" value="PPAI013113-PA"/>
    <property type="gene ID" value="PPAI013113"/>
</dbReference>
<keyword evidence="2" id="KW-1185">Reference proteome</keyword>
<evidence type="ECO:0000313" key="1">
    <source>
        <dbReference type="EnsemblMetazoa" id="PPAI013113-PA"/>
    </source>
</evidence>
<dbReference type="VEuPathDB" id="VectorBase:PPAI013113"/>
<dbReference type="AlphaFoldDB" id="A0A240SZ07"/>
<accession>A0A240SZ07</accession>